<dbReference type="SUPFAM" id="SSF46689">
    <property type="entry name" value="Homeodomain-like"/>
    <property type="match status" value="1"/>
</dbReference>
<dbReference type="AlphaFoldDB" id="T4VG84"/>
<dbReference type="PATRIC" id="fig|1233171.3.peg.3337"/>
<feature type="domain" description="Mor transcription activator" evidence="1">
    <location>
        <begin position="13"/>
        <end position="82"/>
    </location>
</feature>
<protein>
    <submittedName>
        <fullName evidence="2">Mor transcription activator family protein</fullName>
    </submittedName>
</protein>
<dbReference type="PANTHER" id="PTHR37812:SF1">
    <property type="entry name" value="MU-LIKE PROPHAGE FLUMU PROTEIN C"/>
    <property type="match status" value="1"/>
</dbReference>
<dbReference type="InterPro" id="IPR052411">
    <property type="entry name" value="c-mor_Regulatory_Protein"/>
</dbReference>
<dbReference type="Proteomes" id="UP000015688">
    <property type="component" value="Unassembled WGS sequence"/>
</dbReference>
<name>T4VG84_PARBF</name>
<dbReference type="Pfam" id="PF08765">
    <property type="entry name" value="Mor"/>
    <property type="match status" value="1"/>
</dbReference>
<dbReference type="Gene3D" id="1.10.10.60">
    <property type="entry name" value="Homeodomain-like"/>
    <property type="match status" value="1"/>
</dbReference>
<dbReference type="PANTHER" id="PTHR37812">
    <property type="entry name" value="MU-LIKE PROPHAGE FLUMU PROTEIN C"/>
    <property type="match status" value="1"/>
</dbReference>
<comment type="caution">
    <text evidence="2">The sequence shown here is derived from an EMBL/GenBank/DDBJ whole genome shotgun (WGS) entry which is preliminary data.</text>
</comment>
<organism evidence="2 3">
    <name type="scientific">Paraclostridium bifermentans ATCC 638 = DSM 14991</name>
    <dbReference type="NCBI Taxonomy" id="1233171"/>
    <lineage>
        <taxon>Bacteria</taxon>
        <taxon>Bacillati</taxon>
        <taxon>Bacillota</taxon>
        <taxon>Clostridia</taxon>
        <taxon>Peptostreptococcales</taxon>
        <taxon>Peptostreptococcaceae</taxon>
        <taxon>Paraclostridium</taxon>
    </lineage>
</organism>
<dbReference type="InterPro" id="IPR014875">
    <property type="entry name" value="Mor_transcription_activator"/>
</dbReference>
<dbReference type="InterPro" id="IPR009057">
    <property type="entry name" value="Homeodomain-like_sf"/>
</dbReference>
<gene>
    <name evidence="2" type="ORF">C672_3468</name>
</gene>
<evidence type="ECO:0000259" key="1">
    <source>
        <dbReference type="Pfam" id="PF08765"/>
    </source>
</evidence>
<dbReference type="EMBL" id="AVNC01000021">
    <property type="protein sequence ID" value="EQK40110.1"/>
    <property type="molecule type" value="Genomic_DNA"/>
</dbReference>
<accession>T4VG84</accession>
<sequence length="84" mass="9903">MDLKMSDLPPQFENIAMEIGIDRVKALFKEFGGTSVYFPTEKMIYKEARDREIIEEFNGFNVKELASKYRMSESYVRAIIRKNK</sequence>
<evidence type="ECO:0000313" key="3">
    <source>
        <dbReference type="Proteomes" id="UP000015688"/>
    </source>
</evidence>
<evidence type="ECO:0000313" key="2">
    <source>
        <dbReference type="EMBL" id="EQK40110.1"/>
    </source>
</evidence>
<reference evidence="2 3" key="1">
    <citation type="submission" date="2013-06" db="EMBL/GenBank/DDBJ databases">
        <authorList>
            <person name="Walk S."/>
            <person name="Aronoff D."/>
            <person name="Young V.Y."/>
            <person name="Marsh J."/>
            <person name="Harrison L."/>
            <person name="Daugherty S.C."/>
            <person name="Shefchek K.A."/>
            <person name="Hine E.E."/>
            <person name="Tallon L.J."/>
            <person name="Sadzewicz L.K."/>
            <person name="Rasko D.A."/>
        </authorList>
    </citation>
    <scope>NUCLEOTIDE SEQUENCE [LARGE SCALE GENOMIC DNA]</scope>
    <source>
        <strain evidence="2 3">ATCC 638</strain>
    </source>
</reference>
<dbReference type="GeneID" id="67474548"/>
<dbReference type="RefSeq" id="WP_021434410.1">
    <property type="nucleotide sequence ID" value="NZ_AVNC01000021.1"/>
</dbReference>
<proteinExistence type="predicted"/>